<reference evidence="1" key="1">
    <citation type="submission" date="2014-11" db="EMBL/GenBank/DDBJ databases">
        <authorList>
            <person name="Amaro Gonzalez C."/>
        </authorList>
    </citation>
    <scope>NUCLEOTIDE SEQUENCE</scope>
</reference>
<accession>A0A0E9QVH7</accession>
<dbReference type="AlphaFoldDB" id="A0A0E9QVH7"/>
<reference evidence="1" key="2">
    <citation type="journal article" date="2015" name="Fish Shellfish Immunol.">
        <title>Early steps in the European eel (Anguilla anguilla)-Vibrio vulnificus interaction in the gills: Role of the RtxA13 toxin.</title>
        <authorList>
            <person name="Callol A."/>
            <person name="Pajuelo D."/>
            <person name="Ebbesson L."/>
            <person name="Teles M."/>
            <person name="MacKenzie S."/>
            <person name="Amaro C."/>
        </authorList>
    </citation>
    <scope>NUCLEOTIDE SEQUENCE</scope>
</reference>
<name>A0A0E9QVH7_ANGAN</name>
<sequence length="22" mass="2621">MSFRCAKKKRLCEQSNENGPFF</sequence>
<evidence type="ECO:0000313" key="1">
    <source>
        <dbReference type="EMBL" id="JAH20966.1"/>
    </source>
</evidence>
<dbReference type="EMBL" id="GBXM01087611">
    <property type="protein sequence ID" value="JAH20966.1"/>
    <property type="molecule type" value="Transcribed_RNA"/>
</dbReference>
<protein>
    <submittedName>
        <fullName evidence="1">Uncharacterized protein</fullName>
    </submittedName>
</protein>
<organism evidence="1">
    <name type="scientific">Anguilla anguilla</name>
    <name type="common">European freshwater eel</name>
    <name type="synonym">Muraena anguilla</name>
    <dbReference type="NCBI Taxonomy" id="7936"/>
    <lineage>
        <taxon>Eukaryota</taxon>
        <taxon>Metazoa</taxon>
        <taxon>Chordata</taxon>
        <taxon>Craniata</taxon>
        <taxon>Vertebrata</taxon>
        <taxon>Euteleostomi</taxon>
        <taxon>Actinopterygii</taxon>
        <taxon>Neopterygii</taxon>
        <taxon>Teleostei</taxon>
        <taxon>Anguilliformes</taxon>
        <taxon>Anguillidae</taxon>
        <taxon>Anguilla</taxon>
    </lineage>
</organism>
<proteinExistence type="predicted"/>